<protein>
    <submittedName>
        <fullName evidence="2">(apollo) hypothetical protein</fullName>
    </submittedName>
</protein>
<name>A0A8S3YFY9_PARAO</name>
<proteinExistence type="predicted"/>
<gene>
    <name evidence="2" type="ORF">PAPOLLO_LOCUS28294</name>
</gene>
<dbReference type="EMBL" id="CAJQZP010001707">
    <property type="protein sequence ID" value="CAG5059956.1"/>
    <property type="molecule type" value="Genomic_DNA"/>
</dbReference>
<dbReference type="Proteomes" id="UP000691718">
    <property type="component" value="Unassembled WGS sequence"/>
</dbReference>
<accession>A0A8S3YFY9</accession>
<evidence type="ECO:0000313" key="2">
    <source>
        <dbReference type="EMBL" id="CAG5059956.1"/>
    </source>
</evidence>
<evidence type="ECO:0000256" key="1">
    <source>
        <dbReference type="SAM" id="MobiDB-lite"/>
    </source>
</evidence>
<comment type="caution">
    <text evidence="2">The sequence shown here is derived from an EMBL/GenBank/DDBJ whole genome shotgun (WGS) entry which is preliminary data.</text>
</comment>
<dbReference type="AlphaFoldDB" id="A0A8S3YFY9"/>
<dbReference type="OrthoDB" id="7470375at2759"/>
<sequence>MKRARENVPETYAPRKHFQNPETSSPSTPPPEGRDEETGIWDWSKFSEGKIKNYVLDLKGLEALQTMAATESDGEMEEQEDTPSEEAVARDLKAWEEEYIKSDILSDKLVETFQCASHSCGMDEINKWTKKMYEAECTEGRNTVPGNEGGPSQTKQPRLVDATDQTDDNNLRERDGNVAEIERENEQVLHGGQKRKYSIDCGQNSSTYDRNSDIILLLCENGAFTESEAIQVLTRTLQGIKFICSKQYTERIKNYIHIARILVFQESVKQRFERAKAAFEKQSIFTDEYLDNTYRILTDILKLNQIETK</sequence>
<feature type="compositionally biased region" description="Polar residues" evidence="1">
    <location>
        <begin position="141"/>
        <end position="156"/>
    </location>
</feature>
<feature type="region of interest" description="Disordered" evidence="1">
    <location>
        <begin position="1"/>
        <end position="40"/>
    </location>
</feature>
<reference evidence="2" key="1">
    <citation type="submission" date="2021-04" db="EMBL/GenBank/DDBJ databases">
        <authorList>
            <person name="Tunstrom K."/>
        </authorList>
    </citation>
    <scope>NUCLEOTIDE SEQUENCE</scope>
</reference>
<evidence type="ECO:0000313" key="3">
    <source>
        <dbReference type="Proteomes" id="UP000691718"/>
    </source>
</evidence>
<keyword evidence="3" id="KW-1185">Reference proteome</keyword>
<feature type="region of interest" description="Disordered" evidence="1">
    <location>
        <begin position="141"/>
        <end position="171"/>
    </location>
</feature>
<organism evidence="2 3">
    <name type="scientific">Parnassius apollo</name>
    <name type="common">Apollo butterfly</name>
    <name type="synonym">Papilio apollo</name>
    <dbReference type="NCBI Taxonomy" id="110799"/>
    <lineage>
        <taxon>Eukaryota</taxon>
        <taxon>Metazoa</taxon>
        <taxon>Ecdysozoa</taxon>
        <taxon>Arthropoda</taxon>
        <taxon>Hexapoda</taxon>
        <taxon>Insecta</taxon>
        <taxon>Pterygota</taxon>
        <taxon>Neoptera</taxon>
        <taxon>Endopterygota</taxon>
        <taxon>Lepidoptera</taxon>
        <taxon>Glossata</taxon>
        <taxon>Ditrysia</taxon>
        <taxon>Papilionoidea</taxon>
        <taxon>Papilionidae</taxon>
        <taxon>Parnassiinae</taxon>
        <taxon>Parnassini</taxon>
        <taxon>Parnassius</taxon>
        <taxon>Parnassius</taxon>
    </lineage>
</organism>